<dbReference type="AlphaFoldDB" id="A0A0G1XDD4"/>
<organism evidence="1 2">
    <name type="scientific">Candidatus Uhrbacteria bacterium GW2011_GWD2_52_7</name>
    <dbReference type="NCBI Taxonomy" id="1618989"/>
    <lineage>
        <taxon>Bacteria</taxon>
        <taxon>Candidatus Uhriibacteriota</taxon>
    </lineage>
</organism>
<evidence type="ECO:0000313" key="2">
    <source>
        <dbReference type="Proteomes" id="UP000034846"/>
    </source>
</evidence>
<reference evidence="1 2" key="1">
    <citation type="journal article" date="2015" name="Nature">
        <title>rRNA introns, odd ribosomes, and small enigmatic genomes across a large radiation of phyla.</title>
        <authorList>
            <person name="Brown C.T."/>
            <person name="Hug L.A."/>
            <person name="Thomas B.C."/>
            <person name="Sharon I."/>
            <person name="Castelle C.J."/>
            <person name="Singh A."/>
            <person name="Wilkins M.J."/>
            <person name="Williams K.H."/>
            <person name="Banfield J.F."/>
        </authorList>
    </citation>
    <scope>NUCLEOTIDE SEQUENCE [LARGE SCALE GENOMIC DNA]</scope>
</reference>
<sequence>MADYPDWVMAHKKKGTYINFVNGKYYLYAAHSERVPGTKKVLRISDGYIGRITQQDGLIPARNKVTGEVCVYEYGLCMTILDTYEMIAASLRREFRGATDFVLASSILWETSGKCDSDTYEGSYLSVKYPEVNIDKMPTDKQKTGIERCRRMISDMMSRRFSEDLPEARERLSKIYMVKVNGQFYRSRTPDGTTEWLKTHGIRLEG</sequence>
<dbReference type="EMBL" id="LCRD01000051">
    <property type="protein sequence ID" value="KKW29288.1"/>
    <property type="molecule type" value="Genomic_DNA"/>
</dbReference>
<protein>
    <submittedName>
        <fullName evidence="1">Transposase IS1634 family</fullName>
    </submittedName>
</protein>
<dbReference type="Proteomes" id="UP000034846">
    <property type="component" value="Unassembled WGS sequence"/>
</dbReference>
<name>A0A0G1XDD4_9BACT</name>
<evidence type="ECO:0000313" key="1">
    <source>
        <dbReference type="EMBL" id="KKW29288.1"/>
    </source>
</evidence>
<accession>A0A0G1XDD4</accession>
<proteinExistence type="predicted"/>
<gene>
    <name evidence="1" type="ORF">UY72_C0051G0002</name>
</gene>
<comment type="caution">
    <text evidence="1">The sequence shown here is derived from an EMBL/GenBank/DDBJ whole genome shotgun (WGS) entry which is preliminary data.</text>
</comment>